<reference evidence="16" key="3">
    <citation type="submission" date="2025-09" db="UniProtKB">
        <authorList>
            <consortium name="Ensembl"/>
        </authorList>
    </citation>
    <scope>IDENTIFICATION</scope>
    <source>
        <strain evidence="16">Brown Norway</strain>
    </source>
</reference>
<keyword evidence="3" id="KW-0813">Transport</keyword>
<keyword evidence="8 14" id="KW-0472">Membrane</keyword>
<dbReference type="InterPro" id="IPR038126">
    <property type="entry name" value="RAMP_sf"/>
</dbReference>
<evidence type="ECO:0000256" key="9">
    <source>
        <dbReference type="ARBA" id="ARBA00023157"/>
    </source>
</evidence>
<keyword evidence="5 14" id="KW-0812">Transmembrane</keyword>
<feature type="chain" id="PRO_5046764319" description="Receptor activity-modifying protein 1" evidence="15">
    <location>
        <begin position="28"/>
        <end position="209"/>
    </location>
</feature>
<sequence>MAPGLRGLPRRGLWLLLAHHLFMVTACRDPDYGTLIQELCLSRFKEDMETIGKTLWCDWGKTIGSYGELTHCTKLVANKIGCFWPNPEVDKFFIAVHHRYFSKCPVSGRALRDPPNSILCPFIVLPITVTLLMTALVVWRSKRTEGIVNFHLKMSAWWRSEEVTVSPVTGVMVIVSHHILQWLSCPPASLKGATICLPRDRIIRGCQHV</sequence>
<feature type="transmembrane region" description="Helical" evidence="14">
    <location>
        <begin position="122"/>
        <end position="139"/>
    </location>
</feature>
<evidence type="ECO:0000256" key="15">
    <source>
        <dbReference type="SAM" id="SignalP"/>
    </source>
</evidence>
<keyword evidence="6 15" id="KW-0732">Signal</keyword>
<comment type="subunit">
    <text evidence="13">Heterodimer of CALCRL and RAMP1; the interaction induces allosteric modulation of CALCRL function and CGRP1/CALCA and CGRP2/CALCB ligand specificity. Heterodimer of CALCR and RAMP1; interaction forms the AMYR1 receptor complex for amylin/IAPP and CGRP1/CALCA ligands.</text>
</comment>
<reference evidence="16" key="2">
    <citation type="submission" date="2025-08" db="UniProtKB">
        <authorList>
            <consortium name="Ensembl"/>
        </authorList>
    </citation>
    <scope>IDENTIFICATION</scope>
    <source>
        <strain evidence="16">Brown Norway</strain>
    </source>
</reference>
<evidence type="ECO:0000256" key="7">
    <source>
        <dbReference type="ARBA" id="ARBA00022989"/>
    </source>
</evidence>
<evidence type="ECO:0000256" key="8">
    <source>
        <dbReference type="ARBA" id="ARBA00023136"/>
    </source>
</evidence>
<evidence type="ECO:0000256" key="3">
    <source>
        <dbReference type="ARBA" id="ARBA00022448"/>
    </source>
</evidence>
<evidence type="ECO:0000256" key="2">
    <source>
        <dbReference type="ARBA" id="ARBA00007087"/>
    </source>
</evidence>
<dbReference type="Proteomes" id="UP000002494">
    <property type="component" value="Chromosome 9"/>
</dbReference>
<feature type="signal peptide" evidence="15">
    <location>
        <begin position="1"/>
        <end position="27"/>
    </location>
</feature>
<keyword evidence="9" id="KW-1015">Disulfide bond</keyword>
<organism evidence="16 17">
    <name type="scientific">Rattus norvegicus</name>
    <name type="common">Rat</name>
    <dbReference type="NCBI Taxonomy" id="10116"/>
    <lineage>
        <taxon>Eukaryota</taxon>
        <taxon>Metazoa</taxon>
        <taxon>Chordata</taxon>
        <taxon>Craniata</taxon>
        <taxon>Vertebrata</taxon>
        <taxon>Euteleostomi</taxon>
        <taxon>Mammalia</taxon>
        <taxon>Eutheria</taxon>
        <taxon>Euarchontoglires</taxon>
        <taxon>Glires</taxon>
        <taxon>Rodentia</taxon>
        <taxon>Myomorpha</taxon>
        <taxon>Muroidea</taxon>
        <taxon>Muridae</taxon>
        <taxon>Murinae</taxon>
        <taxon>Rattus</taxon>
    </lineage>
</organism>
<evidence type="ECO:0000256" key="6">
    <source>
        <dbReference type="ARBA" id="ARBA00022729"/>
    </source>
</evidence>
<accession>A0ABK0LRM9</accession>
<protein>
    <recommendedName>
        <fullName evidence="11">Receptor activity-modifying protein 1</fullName>
    </recommendedName>
</protein>
<proteinExistence type="inferred from homology"/>
<comment type="function">
    <text evidence="12">Accessory protein that interacts with and modulates the function of G-protein coupled receptors including calcitonin gene-related peptide type 1 receptor (CALCRL) and calcitonin receptor (CALCR). Required for the transport of CALCRL to the plasma membrane. Together with CALCRL, form the receptor complex for the calcitonin gene-related peptides CGRP1/CALCA and CGRP2/CALCB. Together with CALCR, form the AMYR1 receptor complex for amylin/IAPP and CGRP1/CALCA.</text>
</comment>
<keyword evidence="17" id="KW-1185">Reference proteome</keyword>
<evidence type="ECO:0000256" key="4">
    <source>
        <dbReference type="ARBA" id="ARBA00022475"/>
    </source>
</evidence>
<evidence type="ECO:0000256" key="1">
    <source>
        <dbReference type="ARBA" id="ARBA00004251"/>
    </source>
</evidence>
<evidence type="ECO:0000256" key="12">
    <source>
        <dbReference type="ARBA" id="ARBA00049570"/>
    </source>
</evidence>
<dbReference type="Gene3D" id="1.10.150.510">
    <property type="entry name" value="Receptor activity modifying family"/>
    <property type="match status" value="1"/>
</dbReference>
<dbReference type="Ensembl" id="ENSRNOT00000130222.1">
    <property type="protein sequence ID" value="ENSRNOP00000106616.1"/>
    <property type="gene ID" value="ENSRNOG00000089232.1"/>
</dbReference>
<dbReference type="GeneTree" id="ENSGT00940000159224"/>
<evidence type="ECO:0000256" key="5">
    <source>
        <dbReference type="ARBA" id="ARBA00022692"/>
    </source>
</evidence>
<evidence type="ECO:0000256" key="13">
    <source>
        <dbReference type="ARBA" id="ARBA00049674"/>
    </source>
</evidence>
<comment type="subcellular location">
    <subcellularLocation>
        <location evidence="1">Cell membrane</location>
        <topology evidence="1">Single-pass type I membrane protein</topology>
    </subcellularLocation>
</comment>
<reference evidence="16" key="1">
    <citation type="submission" date="2024-01" db="EMBL/GenBank/DDBJ databases">
        <title>GRCr8: a new rat reference genome assembly contstructed from accurate long reads and long range scaffolding.</title>
        <authorList>
            <person name="Doris P.A."/>
            <person name="Kalbfleisch T."/>
            <person name="Li K."/>
            <person name="Howe K."/>
            <person name="Wood J."/>
        </authorList>
    </citation>
    <scope>NUCLEOTIDE SEQUENCE [LARGE SCALE GENOMIC DNA]</scope>
    <source>
        <strain evidence="16">Brown Norway</strain>
    </source>
</reference>
<keyword evidence="4" id="KW-1003">Cell membrane</keyword>
<dbReference type="Pfam" id="PF04901">
    <property type="entry name" value="RAMP"/>
    <property type="match status" value="1"/>
</dbReference>
<dbReference type="PANTHER" id="PTHR14076:SF3">
    <property type="entry name" value="RECEPTOR ACTIVITY-MODIFYING PROTEIN 1"/>
    <property type="match status" value="1"/>
</dbReference>
<dbReference type="PROSITE" id="PS51257">
    <property type="entry name" value="PROKAR_LIPOPROTEIN"/>
    <property type="match status" value="1"/>
</dbReference>
<name>A0ABK0LRM9_RAT</name>
<dbReference type="PANTHER" id="PTHR14076">
    <property type="entry name" value="RECEPTOR ACTIVITY MODIFYING PROTEIN RAMP"/>
    <property type="match status" value="1"/>
</dbReference>
<comment type="similarity">
    <text evidence="2">Belongs to the RAMP family.</text>
</comment>
<evidence type="ECO:0000256" key="11">
    <source>
        <dbReference type="ARBA" id="ARBA00041071"/>
    </source>
</evidence>
<gene>
    <name evidence="16" type="primary">Ramp1</name>
</gene>
<evidence type="ECO:0000313" key="16">
    <source>
        <dbReference type="Ensembl" id="ENSRNOP00000106616.1"/>
    </source>
</evidence>
<evidence type="ECO:0000256" key="10">
    <source>
        <dbReference type="ARBA" id="ARBA00023170"/>
    </source>
</evidence>
<keyword evidence="10" id="KW-0675">Receptor</keyword>
<keyword evidence="7 14" id="KW-1133">Transmembrane helix</keyword>
<evidence type="ECO:0000256" key="14">
    <source>
        <dbReference type="SAM" id="Phobius"/>
    </source>
</evidence>
<dbReference type="InterPro" id="IPR006985">
    <property type="entry name" value="RAMP"/>
</dbReference>
<evidence type="ECO:0000313" key="17">
    <source>
        <dbReference type="Proteomes" id="UP000002494"/>
    </source>
</evidence>